<evidence type="ECO:0000256" key="2">
    <source>
        <dbReference type="ARBA" id="ARBA00022552"/>
    </source>
</evidence>
<proteinExistence type="inferred from homology"/>
<dbReference type="Gene3D" id="3.40.50.150">
    <property type="entry name" value="Vaccinia Virus protein VP39"/>
    <property type="match status" value="1"/>
</dbReference>
<feature type="binding site" evidence="6">
    <location>
        <position position="141"/>
    </location>
    <ligand>
        <name>S-adenosyl-L-methionine</name>
        <dbReference type="ChEBI" id="CHEBI:59789"/>
    </ligand>
</feature>
<dbReference type="InterPro" id="IPR029063">
    <property type="entry name" value="SAM-dependent_MTases_sf"/>
</dbReference>
<keyword evidence="5 6" id="KW-0949">S-adenosyl-L-methionine</keyword>
<dbReference type="HAMAP" id="MF_00074">
    <property type="entry name" value="16SrRNA_methyltr_G"/>
    <property type="match status" value="1"/>
</dbReference>
<dbReference type="SUPFAM" id="SSF53335">
    <property type="entry name" value="S-adenosyl-L-methionine-dependent methyltransferases"/>
    <property type="match status" value="1"/>
</dbReference>
<evidence type="ECO:0000256" key="6">
    <source>
        <dbReference type="HAMAP-Rule" id="MF_00074"/>
    </source>
</evidence>
<comment type="similarity">
    <text evidence="6">Belongs to the methyltransferase superfamily. RNA methyltransferase RsmG family.</text>
</comment>
<accession>A0ABT3N181</accession>
<keyword evidence="8" id="KW-1185">Reference proteome</keyword>
<evidence type="ECO:0000256" key="1">
    <source>
        <dbReference type="ARBA" id="ARBA00022490"/>
    </source>
</evidence>
<keyword evidence="4 6" id="KW-0808">Transferase</keyword>
<dbReference type="PIRSF" id="PIRSF003078">
    <property type="entry name" value="GidB"/>
    <property type="match status" value="1"/>
</dbReference>
<keyword evidence="1 6" id="KW-0963">Cytoplasm</keyword>
<dbReference type="EC" id="2.1.1.170" evidence="6"/>
<name>A0ABT3N181_9GAMM</name>
<evidence type="ECO:0000256" key="3">
    <source>
        <dbReference type="ARBA" id="ARBA00022603"/>
    </source>
</evidence>
<evidence type="ECO:0000313" key="8">
    <source>
        <dbReference type="Proteomes" id="UP001209854"/>
    </source>
</evidence>
<comment type="function">
    <text evidence="6">Specifically methylates the N7 position of guanine in position 527 of 16S rRNA.</text>
</comment>
<keyword evidence="2 6" id="KW-0698">rRNA processing</keyword>
<feature type="binding site" evidence="6">
    <location>
        <position position="80"/>
    </location>
    <ligand>
        <name>S-adenosyl-L-methionine</name>
        <dbReference type="ChEBI" id="CHEBI:59789"/>
    </ligand>
</feature>
<feature type="binding site" evidence="6">
    <location>
        <position position="75"/>
    </location>
    <ligand>
        <name>S-adenosyl-L-methionine</name>
        <dbReference type="ChEBI" id="CHEBI:59789"/>
    </ligand>
</feature>
<evidence type="ECO:0000256" key="4">
    <source>
        <dbReference type="ARBA" id="ARBA00022679"/>
    </source>
</evidence>
<dbReference type="EMBL" id="JAPFCC010000001">
    <property type="protein sequence ID" value="MCW7555393.1"/>
    <property type="molecule type" value="Genomic_DNA"/>
</dbReference>
<feature type="binding site" evidence="6">
    <location>
        <begin position="126"/>
        <end position="127"/>
    </location>
    <ligand>
        <name>S-adenosyl-L-methionine</name>
        <dbReference type="ChEBI" id="CHEBI:59789"/>
    </ligand>
</feature>
<keyword evidence="3 6" id="KW-0489">Methyltransferase</keyword>
<evidence type="ECO:0000313" key="7">
    <source>
        <dbReference type="EMBL" id="MCW7555393.1"/>
    </source>
</evidence>
<comment type="catalytic activity">
    <reaction evidence="6">
        <text>guanosine(527) in 16S rRNA + S-adenosyl-L-methionine = N(7)-methylguanosine(527) in 16S rRNA + S-adenosyl-L-homocysteine</text>
        <dbReference type="Rhea" id="RHEA:42732"/>
        <dbReference type="Rhea" id="RHEA-COMP:10209"/>
        <dbReference type="Rhea" id="RHEA-COMP:10210"/>
        <dbReference type="ChEBI" id="CHEBI:57856"/>
        <dbReference type="ChEBI" id="CHEBI:59789"/>
        <dbReference type="ChEBI" id="CHEBI:74269"/>
        <dbReference type="ChEBI" id="CHEBI:74480"/>
        <dbReference type="EC" id="2.1.1.170"/>
    </reaction>
</comment>
<dbReference type="Pfam" id="PF02527">
    <property type="entry name" value="GidB"/>
    <property type="match status" value="1"/>
</dbReference>
<dbReference type="RefSeq" id="WP_262565152.1">
    <property type="nucleotide sequence ID" value="NZ_JAPFCC010000001.1"/>
</dbReference>
<dbReference type="InterPro" id="IPR003682">
    <property type="entry name" value="rRNA_ssu_MeTfrase_G"/>
</dbReference>
<comment type="subcellular location">
    <subcellularLocation>
        <location evidence="6">Cytoplasm</location>
    </subcellularLocation>
</comment>
<dbReference type="Proteomes" id="UP001209854">
    <property type="component" value="Unassembled WGS sequence"/>
</dbReference>
<gene>
    <name evidence="6 7" type="primary">rsmG</name>
    <name evidence="7" type="ORF">NX722_22720</name>
</gene>
<protein>
    <recommendedName>
        <fullName evidence="6">Ribosomal RNA small subunit methyltransferase G</fullName>
        <ecNumber evidence="6">2.1.1.170</ecNumber>
    </recommendedName>
    <alternativeName>
        <fullName evidence="6">16S rRNA 7-methylguanosine methyltransferase</fullName>
        <shortName evidence="6">16S rRNA m7G methyltransferase</shortName>
    </alternativeName>
</protein>
<dbReference type="NCBIfam" id="TIGR00138">
    <property type="entry name" value="rsmG_gidB"/>
    <property type="match status" value="1"/>
</dbReference>
<evidence type="ECO:0000256" key="5">
    <source>
        <dbReference type="ARBA" id="ARBA00022691"/>
    </source>
</evidence>
<organism evidence="7 8">
    <name type="scientific">Endozoicomonas gorgoniicola</name>
    <dbReference type="NCBI Taxonomy" id="1234144"/>
    <lineage>
        <taxon>Bacteria</taxon>
        <taxon>Pseudomonadati</taxon>
        <taxon>Pseudomonadota</taxon>
        <taxon>Gammaproteobacteria</taxon>
        <taxon>Oceanospirillales</taxon>
        <taxon>Endozoicomonadaceae</taxon>
        <taxon>Endozoicomonas</taxon>
    </lineage>
</organism>
<dbReference type="GO" id="GO:0008168">
    <property type="term" value="F:methyltransferase activity"/>
    <property type="evidence" value="ECO:0007669"/>
    <property type="project" value="UniProtKB-KW"/>
</dbReference>
<sequence>MSLRESICRGANTLSVSLTEEQADLLTRYVELLAKWNKAYNLTAVRDINEMVSRHILDSLSIAPYMTGDFLMDVGSGPGLPGMIMAIMYPEKQFTLLDSNGKKTRFMTQAKMELGLNNVRVENTRCESFQAEQPFDVIMSRAFSSLLDMVEGTHHLLSPEGTFLAMKGLYPEEELQELYAVRPDIKETGSHILSVPGCEAQRHLVMLKQIKN</sequence>
<comment type="caution">
    <text evidence="6">Lacks conserved residue(s) required for the propagation of feature annotation.</text>
</comment>
<dbReference type="PANTHER" id="PTHR31760:SF0">
    <property type="entry name" value="S-ADENOSYL-L-METHIONINE-DEPENDENT METHYLTRANSFERASES SUPERFAMILY PROTEIN"/>
    <property type="match status" value="1"/>
</dbReference>
<comment type="caution">
    <text evidence="7">The sequence shown here is derived from an EMBL/GenBank/DDBJ whole genome shotgun (WGS) entry which is preliminary data.</text>
</comment>
<dbReference type="GO" id="GO:0032259">
    <property type="term" value="P:methylation"/>
    <property type="evidence" value="ECO:0007669"/>
    <property type="project" value="UniProtKB-KW"/>
</dbReference>
<dbReference type="PANTHER" id="PTHR31760">
    <property type="entry name" value="S-ADENOSYL-L-METHIONINE-DEPENDENT METHYLTRANSFERASES SUPERFAMILY PROTEIN"/>
    <property type="match status" value="1"/>
</dbReference>
<reference evidence="7 8" key="1">
    <citation type="submission" date="2022-10" db="EMBL/GenBank/DDBJ databases">
        <title>High-quality genome sequences of two octocoral-associated bacteria, Endozoicomonas euniceicola EF212 and Endozoicomonas gorgoniicola PS125.</title>
        <authorList>
            <person name="Chiou Y.-J."/>
            <person name="Chen Y.-H."/>
        </authorList>
    </citation>
    <scope>NUCLEOTIDE SEQUENCE [LARGE SCALE GENOMIC DNA]</scope>
    <source>
        <strain evidence="7 8">PS125</strain>
    </source>
</reference>